<proteinExistence type="predicted"/>
<comment type="caution">
    <text evidence="2">The sequence shown here is derived from an EMBL/GenBank/DDBJ whole genome shotgun (WGS) entry which is preliminary data.</text>
</comment>
<feature type="coiled-coil region" evidence="1">
    <location>
        <begin position="35"/>
        <end position="62"/>
    </location>
</feature>
<dbReference type="Proteomes" id="UP001595843">
    <property type="component" value="Unassembled WGS sequence"/>
</dbReference>
<sequence>MNEFANTEVEQVLQGAKQAAEFVRMAQNTADSELIQQAGSQLDQAQAQVEAYMAQKGASEELEEVLEQLGRSRYNLNLSASISNPAWYEPY</sequence>
<name>A0ABV8JGJ3_9BACL</name>
<organism evidence="2 3">
    <name type="scientific">Salinithrix halophila</name>
    <dbReference type="NCBI Taxonomy" id="1485204"/>
    <lineage>
        <taxon>Bacteria</taxon>
        <taxon>Bacillati</taxon>
        <taxon>Bacillota</taxon>
        <taxon>Bacilli</taxon>
        <taxon>Bacillales</taxon>
        <taxon>Thermoactinomycetaceae</taxon>
        <taxon>Salinithrix</taxon>
    </lineage>
</organism>
<keyword evidence="3" id="KW-1185">Reference proteome</keyword>
<dbReference type="EMBL" id="JBHSAP010000015">
    <property type="protein sequence ID" value="MFC4077628.1"/>
    <property type="molecule type" value="Genomic_DNA"/>
</dbReference>
<reference evidence="3" key="1">
    <citation type="journal article" date="2019" name="Int. J. Syst. Evol. Microbiol.">
        <title>The Global Catalogue of Microorganisms (GCM) 10K type strain sequencing project: providing services to taxonomists for standard genome sequencing and annotation.</title>
        <authorList>
            <consortium name="The Broad Institute Genomics Platform"/>
            <consortium name="The Broad Institute Genome Sequencing Center for Infectious Disease"/>
            <person name="Wu L."/>
            <person name="Ma J."/>
        </authorList>
    </citation>
    <scope>NUCLEOTIDE SEQUENCE [LARGE SCALE GENOMIC DNA]</scope>
    <source>
        <strain evidence="3">IBRC-M 10813</strain>
    </source>
</reference>
<evidence type="ECO:0000313" key="2">
    <source>
        <dbReference type="EMBL" id="MFC4077628.1"/>
    </source>
</evidence>
<dbReference type="RefSeq" id="WP_380705436.1">
    <property type="nucleotide sequence ID" value="NZ_JBHSAP010000015.1"/>
</dbReference>
<evidence type="ECO:0000256" key="1">
    <source>
        <dbReference type="SAM" id="Coils"/>
    </source>
</evidence>
<gene>
    <name evidence="2" type="ORF">ACFOUO_12550</name>
</gene>
<keyword evidence="1" id="KW-0175">Coiled coil</keyword>
<accession>A0ABV8JGJ3</accession>
<protein>
    <submittedName>
        <fullName evidence="2">Uncharacterized protein</fullName>
    </submittedName>
</protein>
<evidence type="ECO:0000313" key="3">
    <source>
        <dbReference type="Proteomes" id="UP001595843"/>
    </source>
</evidence>